<geneLocation type="plasmid" evidence="1">
    <name>p17-15-vir-like</name>
</geneLocation>
<dbReference type="EMBL" id="MN956836">
    <property type="protein sequence ID" value="QTX14824.1"/>
    <property type="molecule type" value="Genomic_DNA"/>
</dbReference>
<name>A0A8B0SVC4_KLEPN</name>
<keyword evidence="1" id="KW-0614">Plasmid</keyword>
<dbReference type="AlphaFoldDB" id="A0A8B0SVC4"/>
<sequence>MGLAGQYQLVSNHCPASEYHQRALLPKKCPLNVTEAV</sequence>
<reference evidence="1" key="1">
    <citation type="submission" date="2020-01" db="EMBL/GenBank/DDBJ databases">
        <authorList>
            <person name="Qin S."/>
        </authorList>
    </citation>
    <scope>NUCLEOTIDE SEQUENCE</scope>
    <source>
        <strain evidence="1">CVir17-16-YZ6g</strain>
        <plasmid evidence="1">p17-15-vir-like</plasmid>
    </source>
</reference>
<evidence type="ECO:0000313" key="1">
    <source>
        <dbReference type="EMBL" id="QTX14824.1"/>
    </source>
</evidence>
<proteinExistence type="predicted"/>
<accession>A0A8B0SVC4</accession>
<organism evidence="1">
    <name type="scientific">Klebsiella pneumoniae</name>
    <dbReference type="NCBI Taxonomy" id="573"/>
    <lineage>
        <taxon>Bacteria</taxon>
        <taxon>Pseudomonadati</taxon>
        <taxon>Pseudomonadota</taxon>
        <taxon>Gammaproteobacteria</taxon>
        <taxon>Enterobacterales</taxon>
        <taxon>Enterobacteriaceae</taxon>
        <taxon>Klebsiella/Raoultella group</taxon>
        <taxon>Klebsiella</taxon>
        <taxon>Klebsiella pneumoniae complex</taxon>
    </lineage>
</organism>
<protein>
    <submittedName>
        <fullName evidence="1">Uncharacterized protein</fullName>
    </submittedName>
</protein>